<reference evidence="3 4" key="1">
    <citation type="submission" date="2020-08" db="EMBL/GenBank/DDBJ databases">
        <authorList>
            <person name="Hejnol A."/>
        </authorList>
    </citation>
    <scope>NUCLEOTIDE SEQUENCE [LARGE SCALE GENOMIC DNA]</scope>
</reference>
<keyword evidence="4" id="KW-1185">Reference proteome</keyword>
<dbReference type="InterPro" id="IPR035897">
    <property type="entry name" value="Toll_tir_struct_dom_sf"/>
</dbReference>
<dbReference type="Gene3D" id="3.40.50.10140">
    <property type="entry name" value="Toll/interleukin-1 receptor homology (TIR) domain"/>
    <property type="match status" value="2"/>
</dbReference>
<dbReference type="Gene3D" id="1.10.150.50">
    <property type="entry name" value="Transcription Factor, Ets-1"/>
    <property type="match status" value="1"/>
</dbReference>
<feature type="domain" description="SAM" evidence="2">
    <location>
        <begin position="202"/>
        <end position="267"/>
    </location>
</feature>
<dbReference type="AlphaFoldDB" id="A0A7I8V6C8"/>
<name>A0A7I8V6C8_9ANNE</name>
<dbReference type="Pfam" id="PF07647">
    <property type="entry name" value="SAM_2"/>
    <property type="match status" value="1"/>
</dbReference>
<organism evidence="3 4">
    <name type="scientific">Dimorphilus gyrociliatus</name>
    <dbReference type="NCBI Taxonomy" id="2664684"/>
    <lineage>
        <taxon>Eukaryota</taxon>
        <taxon>Metazoa</taxon>
        <taxon>Spiralia</taxon>
        <taxon>Lophotrochozoa</taxon>
        <taxon>Annelida</taxon>
        <taxon>Polychaeta</taxon>
        <taxon>Polychaeta incertae sedis</taxon>
        <taxon>Dinophilidae</taxon>
        <taxon>Dimorphilus</taxon>
    </lineage>
</organism>
<dbReference type="Pfam" id="PF13676">
    <property type="entry name" value="TIR_2"/>
    <property type="match status" value="2"/>
</dbReference>
<dbReference type="PROSITE" id="PS50104">
    <property type="entry name" value="TIR"/>
    <property type="match status" value="1"/>
</dbReference>
<comment type="caution">
    <text evidence="3">The sequence shown here is derived from an EMBL/GenBank/DDBJ whole genome shotgun (WGS) entry which is preliminary data.</text>
</comment>
<evidence type="ECO:0000259" key="1">
    <source>
        <dbReference type="PROSITE" id="PS50104"/>
    </source>
</evidence>
<dbReference type="Proteomes" id="UP000549394">
    <property type="component" value="Unassembled WGS sequence"/>
</dbReference>
<dbReference type="InterPro" id="IPR001660">
    <property type="entry name" value="SAM"/>
</dbReference>
<dbReference type="EMBL" id="CAJFCJ010000002">
    <property type="protein sequence ID" value="CAD5111863.1"/>
    <property type="molecule type" value="Genomic_DNA"/>
</dbReference>
<evidence type="ECO:0000313" key="3">
    <source>
        <dbReference type="EMBL" id="CAD5111863.1"/>
    </source>
</evidence>
<dbReference type="SUPFAM" id="SSF52200">
    <property type="entry name" value="Toll/Interleukin receptor TIR domain"/>
    <property type="match status" value="2"/>
</dbReference>
<feature type="domain" description="TIR" evidence="1">
    <location>
        <begin position="16"/>
        <end position="168"/>
    </location>
</feature>
<dbReference type="GO" id="GO:0007165">
    <property type="term" value="P:signal transduction"/>
    <property type="evidence" value="ECO:0007669"/>
    <property type="project" value="InterPro"/>
</dbReference>
<dbReference type="PANTHER" id="PTHR47508">
    <property type="entry name" value="SAM DOMAIN-CONTAINING PROTEIN-RELATED"/>
    <property type="match status" value="1"/>
</dbReference>
<dbReference type="InterPro" id="IPR000157">
    <property type="entry name" value="TIR_dom"/>
</dbReference>
<protein>
    <submittedName>
        <fullName evidence="3">DgyrCDS1129</fullName>
    </submittedName>
</protein>
<dbReference type="PROSITE" id="PS50105">
    <property type="entry name" value="SAM_DOMAIN"/>
    <property type="match status" value="1"/>
</dbReference>
<dbReference type="PANTHER" id="PTHR47508:SF2">
    <property type="entry name" value="TIR DOMAIN-CONTAINING PROTEIN"/>
    <property type="match status" value="1"/>
</dbReference>
<proteinExistence type="predicted"/>
<dbReference type="SUPFAM" id="SSF47769">
    <property type="entry name" value="SAM/Pointed domain"/>
    <property type="match status" value="1"/>
</dbReference>
<dbReference type="OrthoDB" id="6078042at2759"/>
<gene>
    <name evidence="3" type="ORF">DGYR_LOCUS1091</name>
</gene>
<evidence type="ECO:0000313" key="4">
    <source>
        <dbReference type="Proteomes" id="UP000549394"/>
    </source>
</evidence>
<accession>A0A7I8V6C8</accession>
<sequence>MPRMDEVHEKKSKKRQKKAIFVSYSPDAGYPEKKFIVELVRQLKDNSLAEDLWLDKDERVTGSPSWLSQRLEAVERCKACLVILSESYLTCPVSLFEAKTILERKRHNKDSVHVFPILLSSIESDISLEKLKELSILLENVVGVDLTGKDQVNKSFAEKVSAVVGKLMENLERFASIRISPSPLTSNTEWTGVYLTKKINEWTIDDLQEWLYNAGIKEFYRQALAEAMIDGFLLMSLTDYDMIYHLGIDSRPVRKKIMQHILQTLDKEHKMPNNWHLRARMQRAKQNTIYIIYDPSDIRLAHCVKQDLMKKGIQVFHHAKLGVSKDEFLYLNGPTMAYASFVFVLLTEEAITSPFVFNELLLAEWFGKKIVSGLFAKTWQNLRPCLKAVLGDYSAIDFRSKPYVESMDVLEHFVKPTRFVSGIVLEQAFLNKISDGIKPLNKLEEYQSALQSRKIDAEEEYKVFLSYQWDIQSNVEELQKILQEHNIICSSDIKPTMTLQRSSSRINKSQDNSSENSQAALQRHMKSCLVVICCVTPKYLQTESCTKDIFLAENLSKPILPIIFRYCPWPPEGITTQIKKLLSRYEPIDMSNQTLFRQNIATLTEKIKSLCHKCQLEY</sequence>
<evidence type="ECO:0000259" key="2">
    <source>
        <dbReference type="PROSITE" id="PS50105"/>
    </source>
</evidence>
<dbReference type="SMART" id="SM00454">
    <property type="entry name" value="SAM"/>
    <property type="match status" value="1"/>
</dbReference>
<dbReference type="InterPro" id="IPR013761">
    <property type="entry name" value="SAM/pointed_sf"/>
</dbReference>